<dbReference type="PANTHER" id="PTHR11579:SF0">
    <property type="entry name" value="PROTEIN-L-ISOASPARTATE(D-ASPARTATE) O-METHYLTRANSFERASE"/>
    <property type="match status" value="1"/>
</dbReference>
<dbReference type="GO" id="GO:0032259">
    <property type="term" value="P:methylation"/>
    <property type="evidence" value="ECO:0007669"/>
    <property type="project" value="UniProtKB-KW"/>
</dbReference>
<dbReference type="EMBL" id="MZ502219">
    <property type="protein sequence ID" value="QXV92280.1"/>
    <property type="molecule type" value="Genomic_DNA"/>
</dbReference>
<comment type="similarity">
    <text evidence="2">Belongs to the methyltransferase superfamily. L-isoaspartyl/D-aspartyl protein methyltransferase family.</text>
</comment>
<feature type="compositionally biased region" description="Low complexity" evidence="12">
    <location>
        <begin position="214"/>
        <end position="231"/>
    </location>
</feature>
<keyword evidence="5" id="KW-0963">Cytoplasm</keyword>
<dbReference type="SUPFAM" id="SSF53335">
    <property type="entry name" value="S-adenosyl-L-methionine-dependent methyltransferases"/>
    <property type="match status" value="1"/>
</dbReference>
<dbReference type="PANTHER" id="PTHR11579">
    <property type="entry name" value="PROTEIN-L-ISOASPARTATE O-METHYLTRANSFERASE"/>
    <property type="match status" value="1"/>
</dbReference>
<evidence type="ECO:0000256" key="3">
    <source>
        <dbReference type="ARBA" id="ARBA00011890"/>
    </source>
</evidence>
<evidence type="ECO:0000256" key="10">
    <source>
        <dbReference type="ARBA" id="ARBA00031323"/>
    </source>
</evidence>
<gene>
    <name evidence="13" type="ORF">R6500_082050</name>
</gene>
<evidence type="ECO:0000256" key="5">
    <source>
        <dbReference type="ARBA" id="ARBA00022490"/>
    </source>
</evidence>
<organism evidence="13">
    <name type="scientific">Streptomyces rimosus</name>
    <dbReference type="NCBI Taxonomy" id="1927"/>
    <lineage>
        <taxon>Bacteria</taxon>
        <taxon>Bacillati</taxon>
        <taxon>Actinomycetota</taxon>
        <taxon>Actinomycetes</taxon>
        <taxon>Kitasatosporales</taxon>
        <taxon>Streptomycetaceae</taxon>
        <taxon>Streptomyces</taxon>
    </lineage>
</organism>
<evidence type="ECO:0000256" key="7">
    <source>
        <dbReference type="ARBA" id="ARBA00022679"/>
    </source>
</evidence>
<feature type="region of interest" description="Disordered" evidence="12">
    <location>
        <begin position="205"/>
        <end position="231"/>
    </location>
</feature>
<proteinExistence type="inferred from homology"/>
<sequence>MATAVELRAKCAAEIDSFGRLGYFNDRPWLRTAFETVPREHFTPDRVWVPQRGQDGLYPVLDRHEQPEQWLEAVYSPRLALITQIADGTVRIEDGPADSSDFTASISCPAVVVDMLHYLNPRPDERVLEIGTGTGYSSALLAHRIGAGNVTSVELQADLAASAHGRLHTLGYGGVQVHVADGEAGWEQGAPYDRLISTVGIHRVPPPPGRDRCGQAGSSSPPSAPPLGSDALLWLQPDGDGSAHGGLITGVAFMKLKSQRQRAPWRELGWPRFPDWTVTVGRDGEQRIRTSS</sequence>
<keyword evidence="6 13" id="KW-0489">Methyltransferase</keyword>
<evidence type="ECO:0000256" key="6">
    <source>
        <dbReference type="ARBA" id="ARBA00022603"/>
    </source>
</evidence>
<dbReference type="AlphaFoldDB" id="A0A8F7KTL2"/>
<name>A0A8F7KTL2_STRRM</name>
<evidence type="ECO:0000256" key="8">
    <source>
        <dbReference type="ARBA" id="ARBA00022691"/>
    </source>
</evidence>
<geneLocation type="plasmid" evidence="13">
    <name>pPZG101</name>
</geneLocation>
<dbReference type="Pfam" id="PF01135">
    <property type="entry name" value="PCMT"/>
    <property type="match status" value="1"/>
</dbReference>
<evidence type="ECO:0000256" key="1">
    <source>
        <dbReference type="ARBA" id="ARBA00004496"/>
    </source>
</evidence>
<evidence type="ECO:0000256" key="4">
    <source>
        <dbReference type="ARBA" id="ARBA00013346"/>
    </source>
</evidence>
<evidence type="ECO:0000313" key="13">
    <source>
        <dbReference type="EMBL" id="QXV92280.1"/>
    </source>
</evidence>
<evidence type="ECO:0000256" key="2">
    <source>
        <dbReference type="ARBA" id="ARBA00005369"/>
    </source>
</evidence>
<dbReference type="GO" id="GO:0004719">
    <property type="term" value="F:protein-L-isoaspartate (D-aspartate) O-methyltransferase activity"/>
    <property type="evidence" value="ECO:0007669"/>
    <property type="project" value="UniProtKB-EC"/>
</dbReference>
<accession>A0A8F7KTL2</accession>
<protein>
    <recommendedName>
        <fullName evidence="4">Protein-L-isoaspartate O-methyltransferase</fullName>
        <ecNumber evidence="3">2.1.1.77</ecNumber>
    </recommendedName>
    <alternativeName>
        <fullName evidence="11">L-isoaspartyl protein carboxyl methyltransferase</fullName>
    </alternativeName>
    <alternativeName>
        <fullName evidence="9">Protein L-isoaspartyl methyltransferase</fullName>
    </alternativeName>
    <alternativeName>
        <fullName evidence="10">Protein-beta-aspartate methyltransferase</fullName>
    </alternativeName>
</protein>
<comment type="subcellular location">
    <subcellularLocation>
        <location evidence="1">Cytoplasm</location>
    </subcellularLocation>
</comment>
<evidence type="ECO:0000256" key="12">
    <source>
        <dbReference type="SAM" id="MobiDB-lite"/>
    </source>
</evidence>
<keyword evidence="8" id="KW-0949">S-adenosyl-L-methionine</keyword>
<dbReference type="InterPro" id="IPR029063">
    <property type="entry name" value="SAM-dependent_MTases_sf"/>
</dbReference>
<dbReference type="InterPro" id="IPR000682">
    <property type="entry name" value="PCMT"/>
</dbReference>
<evidence type="ECO:0000256" key="9">
    <source>
        <dbReference type="ARBA" id="ARBA00030757"/>
    </source>
</evidence>
<keyword evidence="7 13" id="KW-0808">Transferase</keyword>
<evidence type="ECO:0000256" key="11">
    <source>
        <dbReference type="ARBA" id="ARBA00031350"/>
    </source>
</evidence>
<reference evidence="13" key="1">
    <citation type="submission" date="2021-06" db="EMBL/GenBank/DDBJ databases">
        <authorList>
            <person name="Tome M."/>
            <person name="Jakse J."/>
            <person name="Slemc L."/>
            <person name="Garcia A.R."/>
            <person name="Petkovic H."/>
        </authorList>
    </citation>
    <scope>NUCLEOTIDE SEQUENCE</scope>
    <source>
        <plasmid evidence="13">pPZG101</plasmid>
    </source>
</reference>
<dbReference type="GO" id="GO:0005737">
    <property type="term" value="C:cytoplasm"/>
    <property type="evidence" value="ECO:0007669"/>
    <property type="project" value="UniProtKB-SubCell"/>
</dbReference>
<dbReference type="CDD" id="cd02440">
    <property type="entry name" value="AdoMet_MTases"/>
    <property type="match status" value="1"/>
</dbReference>
<dbReference type="EC" id="2.1.1.77" evidence="3"/>
<dbReference type="Gene3D" id="3.40.50.150">
    <property type="entry name" value="Vaccinia Virus protein VP39"/>
    <property type="match status" value="1"/>
</dbReference>
<keyword evidence="13" id="KW-0614">Plasmid</keyword>